<dbReference type="Gene3D" id="3.40.50.300">
    <property type="entry name" value="P-loop containing nucleotide triphosphate hydrolases"/>
    <property type="match status" value="1"/>
</dbReference>
<dbReference type="AlphaFoldDB" id="A0A3E2TMF0"/>
<dbReference type="InterPro" id="IPR008144">
    <property type="entry name" value="Guanylate_kin-like_dom"/>
</dbReference>
<dbReference type="InterPro" id="IPR008145">
    <property type="entry name" value="GK/Ca_channel_bsu"/>
</dbReference>
<evidence type="ECO:0000313" key="8">
    <source>
        <dbReference type="Proteomes" id="UP000260773"/>
    </source>
</evidence>
<feature type="domain" description="Guanylate kinase-like" evidence="6">
    <location>
        <begin position="2"/>
        <end position="192"/>
    </location>
</feature>
<protein>
    <submittedName>
        <fullName evidence="7">Guanylate kinase</fullName>
    </submittedName>
</protein>
<evidence type="ECO:0000313" key="7">
    <source>
        <dbReference type="EMBL" id="RGB79569.1"/>
    </source>
</evidence>
<accession>A0A3E2TMF0</accession>
<dbReference type="Pfam" id="PF00625">
    <property type="entry name" value="Guanylate_kin"/>
    <property type="match status" value="1"/>
</dbReference>
<proteinExistence type="inferred from homology"/>
<dbReference type="PROSITE" id="PS50052">
    <property type="entry name" value="GUANYLATE_KINASE_2"/>
    <property type="match status" value="1"/>
</dbReference>
<dbReference type="EMBL" id="QVEP01000023">
    <property type="protein sequence ID" value="RGB79569.1"/>
    <property type="molecule type" value="Genomic_DNA"/>
</dbReference>
<keyword evidence="4 7" id="KW-0418">Kinase</keyword>
<evidence type="ECO:0000256" key="2">
    <source>
        <dbReference type="ARBA" id="ARBA00005790"/>
    </source>
</evidence>
<organism evidence="7 8">
    <name type="scientific">Coprococcus catus</name>
    <dbReference type="NCBI Taxonomy" id="116085"/>
    <lineage>
        <taxon>Bacteria</taxon>
        <taxon>Bacillati</taxon>
        <taxon>Bacillota</taxon>
        <taxon>Clostridia</taxon>
        <taxon>Lachnospirales</taxon>
        <taxon>Lachnospiraceae</taxon>
        <taxon>Coprococcus</taxon>
    </lineage>
</organism>
<evidence type="ECO:0000256" key="4">
    <source>
        <dbReference type="ARBA" id="ARBA00022777"/>
    </source>
</evidence>
<dbReference type="RefSeq" id="WP_015513009.1">
    <property type="nucleotide sequence ID" value="NZ_JAJCNA010000019.1"/>
</dbReference>
<comment type="similarity">
    <text evidence="2">Belongs to the guanylate kinase family.</text>
</comment>
<dbReference type="PROSITE" id="PS00856">
    <property type="entry name" value="GUANYLATE_KINASE_1"/>
    <property type="match status" value="1"/>
</dbReference>
<comment type="function">
    <text evidence="1">Essential for recycling GMP and indirectly, cGMP.</text>
</comment>
<gene>
    <name evidence="7" type="ORF">DW070_09985</name>
</gene>
<comment type="catalytic activity">
    <reaction evidence="5">
        <text>GMP + ATP = GDP + ADP</text>
        <dbReference type="Rhea" id="RHEA:20780"/>
        <dbReference type="ChEBI" id="CHEBI:30616"/>
        <dbReference type="ChEBI" id="CHEBI:58115"/>
        <dbReference type="ChEBI" id="CHEBI:58189"/>
        <dbReference type="ChEBI" id="CHEBI:456216"/>
        <dbReference type="EC" id="2.7.4.8"/>
    </reaction>
</comment>
<dbReference type="Proteomes" id="UP000260773">
    <property type="component" value="Unassembled WGS sequence"/>
</dbReference>
<dbReference type="PANTHER" id="PTHR23117:SF13">
    <property type="entry name" value="GUANYLATE KINASE"/>
    <property type="match status" value="1"/>
</dbReference>
<evidence type="ECO:0000259" key="6">
    <source>
        <dbReference type="PROSITE" id="PS50052"/>
    </source>
</evidence>
<dbReference type="InterPro" id="IPR020590">
    <property type="entry name" value="Guanylate_kinase_CS"/>
</dbReference>
<dbReference type="SUPFAM" id="SSF52540">
    <property type="entry name" value="P-loop containing nucleoside triphosphate hydrolases"/>
    <property type="match status" value="1"/>
</dbReference>
<comment type="caution">
    <text evidence="7">The sequence shown here is derived from an EMBL/GenBank/DDBJ whole genome shotgun (WGS) entry which is preliminary data.</text>
</comment>
<name>A0A3E2TMF0_9FIRM</name>
<evidence type="ECO:0000256" key="5">
    <source>
        <dbReference type="ARBA" id="ARBA00048594"/>
    </source>
</evidence>
<keyword evidence="3" id="KW-0808">Transferase</keyword>
<sequence length="194" mass="22728">MGKLFCLIGKSASGKDAIFRYLRDNKELGLKEIVPYTTRPMRKGEENGVGYYFVDQAAYEKMCQNGKVIESRTYETINGPWHYFTVDDGQIRLDRDNAILIGTLEVYNQMKRYFGEEQVVPLYIEVEDGLRLERALARERMQDVPNYAELCRRYLADRQDFSEEKIAEAGILKRYENIDFDACCREIVRDVKIF</sequence>
<evidence type="ECO:0000256" key="3">
    <source>
        <dbReference type="ARBA" id="ARBA00022679"/>
    </source>
</evidence>
<evidence type="ECO:0000256" key="1">
    <source>
        <dbReference type="ARBA" id="ARBA00003531"/>
    </source>
</evidence>
<dbReference type="GO" id="GO:0005829">
    <property type="term" value="C:cytosol"/>
    <property type="evidence" value="ECO:0007669"/>
    <property type="project" value="TreeGrafter"/>
</dbReference>
<dbReference type="SMART" id="SM00072">
    <property type="entry name" value="GuKc"/>
    <property type="match status" value="1"/>
</dbReference>
<dbReference type="PANTHER" id="PTHR23117">
    <property type="entry name" value="GUANYLATE KINASE-RELATED"/>
    <property type="match status" value="1"/>
</dbReference>
<reference evidence="7 8" key="1">
    <citation type="submission" date="2018-08" db="EMBL/GenBank/DDBJ databases">
        <title>A genome reference for cultivated species of the human gut microbiota.</title>
        <authorList>
            <person name="Zou Y."/>
            <person name="Xue W."/>
            <person name="Luo G."/>
        </authorList>
    </citation>
    <scope>NUCLEOTIDE SEQUENCE [LARGE SCALE GENOMIC DNA]</scope>
    <source>
        <strain evidence="7 8">AF45-17</strain>
    </source>
</reference>
<dbReference type="InterPro" id="IPR027417">
    <property type="entry name" value="P-loop_NTPase"/>
</dbReference>
<dbReference type="GO" id="GO:0004385">
    <property type="term" value="F:GMP kinase activity"/>
    <property type="evidence" value="ECO:0007669"/>
    <property type="project" value="UniProtKB-EC"/>
</dbReference>